<feature type="domain" description="CobW/HypB/UreG nucleotide-binding" evidence="8">
    <location>
        <begin position="37"/>
        <end position="196"/>
    </location>
</feature>
<dbReference type="GO" id="GO:0005525">
    <property type="term" value="F:GTP binding"/>
    <property type="evidence" value="ECO:0007669"/>
    <property type="project" value="UniProtKB-KW"/>
</dbReference>
<evidence type="ECO:0000256" key="6">
    <source>
        <dbReference type="ARBA" id="ARBA00022833"/>
    </source>
</evidence>
<dbReference type="InParanoid" id="D1Z1Q9"/>
<evidence type="ECO:0000313" key="9">
    <source>
        <dbReference type="EMBL" id="BAI62631.1"/>
    </source>
</evidence>
<dbReference type="PANTHER" id="PTHR30134">
    <property type="entry name" value="HYDROGENASE PROTEIN ASSEMBLY PROTEIN, NICKEL CHAPERONE"/>
    <property type="match status" value="1"/>
</dbReference>
<dbReference type="FunCoup" id="D1Z1Q9">
    <property type="interactions" value="28"/>
</dbReference>
<dbReference type="GO" id="GO:0003924">
    <property type="term" value="F:GTPase activity"/>
    <property type="evidence" value="ECO:0007669"/>
    <property type="project" value="InterPro"/>
</dbReference>
<dbReference type="GeneID" id="8683053"/>
<keyword evidence="3" id="KW-0479">Metal-binding</keyword>
<evidence type="ECO:0000256" key="4">
    <source>
        <dbReference type="ARBA" id="ARBA00022741"/>
    </source>
</evidence>
<proteinExistence type="inferred from homology"/>
<dbReference type="Proteomes" id="UP000001882">
    <property type="component" value="Chromosome"/>
</dbReference>
<dbReference type="OrthoDB" id="812at2157"/>
<dbReference type="PIRSF" id="PIRSF005624">
    <property type="entry name" value="Ni-bind_GTPase"/>
    <property type="match status" value="1"/>
</dbReference>
<dbReference type="RefSeq" id="WP_012901305.1">
    <property type="nucleotide sequence ID" value="NC_013665.1"/>
</dbReference>
<keyword evidence="4" id="KW-0547">Nucleotide-binding</keyword>
<keyword evidence="10" id="KW-1185">Reference proteome</keyword>
<dbReference type="InterPro" id="IPR003495">
    <property type="entry name" value="CobW/HypB/UreG_nucleotide-bd"/>
</dbReference>
<dbReference type="AlphaFoldDB" id="D1Z1Q9"/>
<keyword evidence="5" id="KW-0378">Hydrolase</keyword>
<keyword evidence="6" id="KW-0862">Zinc</keyword>
<dbReference type="GO" id="GO:0016151">
    <property type="term" value="F:nickel cation binding"/>
    <property type="evidence" value="ECO:0007669"/>
    <property type="project" value="InterPro"/>
</dbReference>
<sequence length="216" mass="23969">MHKVEVNVGANVTEANRREAEENREHLDEHGVKAVDILGAVGSGKTMLIEKLTPILQKRGMKVGAIVGDCYGDDDYQRIHSLKIPTQNLNTGTECHLDAHMVHHALHKLPLDDINFLFIENVGNMVCPTDFPVGSHKRVVIVSVTEGDDVVNKHPAMFRECEIGIINKVDLAEAVGASVERMERDMKRHNSNIKILKTNLKKGVGVEELADMLLKN</sequence>
<keyword evidence="2" id="KW-0533">Nickel</keyword>
<dbReference type="InterPro" id="IPR004392">
    <property type="entry name" value="Hyd_mat_HypB"/>
</dbReference>
<reference evidence="9 10" key="2">
    <citation type="journal article" date="2008" name="Int. J. Syst. Evol. Microbiol.">
        <title>Methanocella paludicola gen. nov., sp. nov., a methane-producing archaeon, the first isolate of the lineage 'Rice Cluster I', and proposal of the new archaeal order Methanocellales ord. nov.</title>
        <authorList>
            <person name="Sakai S."/>
            <person name="Imachi H."/>
            <person name="Hanada S."/>
            <person name="Ohashi A."/>
            <person name="Harada H."/>
            <person name="Kamagata Y."/>
        </authorList>
    </citation>
    <scope>NUCLEOTIDE SEQUENCE [LARGE SCALE GENOMIC DNA]</scope>
    <source>
        <strain evidence="10">DSM 17711 / JCM 13418 / NBRC 101707 / SANAE</strain>
    </source>
</reference>
<dbReference type="Pfam" id="PF02492">
    <property type="entry name" value="cobW"/>
    <property type="match status" value="1"/>
</dbReference>
<reference evidence="9 10" key="1">
    <citation type="journal article" date="2007" name="Appl. Environ. Microbiol.">
        <title>Isolation of key methanogens for global methane emission from rice paddy fields: a novel isolate affiliated with the clone cluster rice cluster I.</title>
        <authorList>
            <person name="Sakai S."/>
            <person name="Imachi H."/>
            <person name="Sekiguchi Y."/>
            <person name="Ohashi A."/>
            <person name="Harada H."/>
            <person name="Kamagata Y."/>
        </authorList>
    </citation>
    <scope>NUCLEOTIDE SEQUENCE [LARGE SCALE GENOMIC DNA]</scope>
    <source>
        <strain evidence="10">DSM 17711 / JCM 13418 / NBRC 101707 / SANAE</strain>
    </source>
</reference>
<dbReference type="PANTHER" id="PTHR30134:SF2">
    <property type="entry name" value="HYDROGENASE MATURATION FACTOR HYPB"/>
    <property type="match status" value="1"/>
</dbReference>
<dbReference type="SUPFAM" id="SSF52540">
    <property type="entry name" value="P-loop containing nucleoside triphosphate hydrolases"/>
    <property type="match status" value="1"/>
</dbReference>
<evidence type="ECO:0000256" key="5">
    <source>
        <dbReference type="ARBA" id="ARBA00022801"/>
    </source>
</evidence>
<dbReference type="KEGG" id="mpd:MCP_2559"/>
<dbReference type="InterPro" id="IPR027417">
    <property type="entry name" value="P-loop_NTPase"/>
</dbReference>
<dbReference type="GO" id="GO:0051604">
    <property type="term" value="P:protein maturation"/>
    <property type="evidence" value="ECO:0007669"/>
    <property type="project" value="InterPro"/>
</dbReference>
<dbReference type="eggNOG" id="arCOG01231">
    <property type="taxonomic scope" value="Archaea"/>
</dbReference>
<evidence type="ECO:0000256" key="7">
    <source>
        <dbReference type="ARBA" id="ARBA00023134"/>
    </source>
</evidence>
<dbReference type="GO" id="GO:0008270">
    <property type="term" value="F:zinc ion binding"/>
    <property type="evidence" value="ECO:0007669"/>
    <property type="project" value="TreeGrafter"/>
</dbReference>
<comment type="similarity">
    <text evidence="1">Belongs to the SIMIBI class G3E GTPase family. HypB/HupM subfamily.</text>
</comment>
<dbReference type="EMBL" id="AP011532">
    <property type="protein sequence ID" value="BAI62631.1"/>
    <property type="molecule type" value="Genomic_DNA"/>
</dbReference>
<evidence type="ECO:0000259" key="8">
    <source>
        <dbReference type="Pfam" id="PF02492"/>
    </source>
</evidence>
<evidence type="ECO:0000256" key="1">
    <source>
        <dbReference type="ARBA" id="ARBA00006211"/>
    </source>
</evidence>
<organism evidence="9 10">
    <name type="scientific">Methanocella paludicola (strain DSM 17711 / JCM 13418 / NBRC 101707 / SANAE)</name>
    <dbReference type="NCBI Taxonomy" id="304371"/>
    <lineage>
        <taxon>Archaea</taxon>
        <taxon>Methanobacteriati</taxon>
        <taxon>Methanobacteriota</taxon>
        <taxon>Stenosarchaea group</taxon>
        <taxon>Methanomicrobia</taxon>
        <taxon>Methanocellales</taxon>
        <taxon>Methanocellaceae</taxon>
        <taxon>Methanocella</taxon>
    </lineage>
</organism>
<dbReference type="Gene3D" id="3.40.50.300">
    <property type="entry name" value="P-loop containing nucleotide triphosphate hydrolases"/>
    <property type="match status" value="1"/>
</dbReference>
<dbReference type="PATRIC" id="fig|304371.9.peg.2614"/>
<name>D1Z1Q9_METPS</name>
<dbReference type="STRING" id="304371.MCP_2559"/>
<reference evidence="10" key="3">
    <citation type="journal article" date="2011" name="PLoS ONE">
        <title>Genome sequence of a mesophilic hydrogenotrophic methanogen Methanocella paludicola, the first cultivated representative of the order Methanocellales.</title>
        <authorList>
            <person name="Sakai S."/>
            <person name="Takaki Y."/>
            <person name="Shimamura S."/>
            <person name="Sekine M."/>
            <person name="Tajima T."/>
            <person name="Kosugi H."/>
            <person name="Ichikawa N."/>
            <person name="Tasumi E."/>
            <person name="Hiraki A.T."/>
            <person name="Shimizu A."/>
            <person name="Kato Y."/>
            <person name="Nishiko R."/>
            <person name="Mori K."/>
            <person name="Fujita N."/>
            <person name="Imachi H."/>
            <person name="Takai K."/>
        </authorList>
    </citation>
    <scope>NUCLEOTIDE SEQUENCE [LARGE SCALE GENOMIC DNA]</scope>
    <source>
        <strain evidence="10">DSM 17711 / JCM 13418 / NBRC 101707 / SANAE</strain>
    </source>
</reference>
<evidence type="ECO:0000313" key="10">
    <source>
        <dbReference type="Proteomes" id="UP000001882"/>
    </source>
</evidence>
<accession>D1Z1Q9</accession>
<evidence type="ECO:0000256" key="2">
    <source>
        <dbReference type="ARBA" id="ARBA00022596"/>
    </source>
</evidence>
<protein>
    <submittedName>
        <fullName evidence="9">Hydrogenase nickel incorporation protein HypB</fullName>
    </submittedName>
</protein>
<dbReference type="NCBIfam" id="TIGR00073">
    <property type="entry name" value="hypB"/>
    <property type="match status" value="1"/>
</dbReference>
<evidence type="ECO:0000256" key="3">
    <source>
        <dbReference type="ARBA" id="ARBA00022723"/>
    </source>
</evidence>
<gene>
    <name evidence="9" type="primary">hypB</name>
    <name evidence="9" type="ordered locus">MCP_2559</name>
</gene>
<keyword evidence="7" id="KW-0342">GTP-binding</keyword>